<protein>
    <submittedName>
        <fullName evidence="2">Uncharacterized protein</fullName>
    </submittedName>
</protein>
<dbReference type="AlphaFoldDB" id="A0A7C9MKF4"/>
<proteinExistence type="predicted"/>
<sequence length="111" mass="11813">MKTFLVLLAALLAPLPAFAAGGITMTPEMRQTLQAKMHQECLAKEGDFARQGYTKAQTAAICKCSTQQTAALFNSQTVSYILTHGAMPADMQRKVSSATAGCIKSSTGVRK</sequence>
<name>A0A7C9MKF4_9BACT</name>
<evidence type="ECO:0000256" key="1">
    <source>
        <dbReference type="SAM" id="SignalP"/>
    </source>
</evidence>
<feature type="signal peptide" evidence="1">
    <location>
        <begin position="1"/>
        <end position="19"/>
    </location>
</feature>
<dbReference type="Proteomes" id="UP000482487">
    <property type="component" value="Unassembled WGS sequence"/>
</dbReference>
<organism evidence="2 3">
    <name type="scientific">Solidesulfovibrio aerotolerans</name>
    <dbReference type="NCBI Taxonomy" id="295255"/>
    <lineage>
        <taxon>Bacteria</taxon>
        <taxon>Pseudomonadati</taxon>
        <taxon>Thermodesulfobacteriota</taxon>
        <taxon>Desulfovibrionia</taxon>
        <taxon>Desulfovibrionales</taxon>
        <taxon>Desulfovibrionaceae</taxon>
        <taxon>Solidesulfovibrio</taxon>
    </lineage>
</organism>
<dbReference type="OrthoDB" id="5458935at2"/>
<comment type="caution">
    <text evidence="2">The sequence shown here is derived from an EMBL/GenBank/DDBJ whole genome shotgun (WGS) entry which is preliminary data.</text>
</comment>
<gene>
    <name evidence="2" type="ORF">GTA51_06945</name>
</gene>
<accession>A0A7C9MKF4</accession>
<reference evidence="2 3" key="1">
    <citation type="submission" date="2020-01" db="EMBL/GenBank/DDBJ databases">
        <title>Genome sequence of Desulfovibrio aerotolerans DSM 16695(T).</title>
        <authorList>
            <person name="Karnachuk O."/>
            <person name="Avakyan M."/>
            <person name="Mardanov A."/>
            <person name="Kadnikov V."/>
            <person name="Ravin N."/>
        </authorList>
    </citation>
    <scope>NUCLEOTIDE SEQUENCE [LARGE SCALE GENOMIC DNA]</scope>
    <source>
        <strain evidence="2 3">DSM 16695</strain>
    </source>
</reference>
<dbReference type="RefSeq" id="WP_160959797.1">
    <property type="nucleotide sequence ID" value="NZ_WVUD01000008.1"/>
</dbReference>
<dbReference type="EMBL" id="WVUD01000008">
    <property type="protein sequence ID" value="MYL82873.1"/>
    <property type="molecule type" value="Genomic_DNA"/>
</dbReference>
<keyword evidence="3" id="KW-1185">Reference proteome</keyword>
<evidence type="ECO:0000313" key="2">
    <source>
        <dbReference type="EMBL" id="MYL82873.1"/>
    </source>
</evidence>
<feature type="chain" id="PRO_5029001450" evidence="1">
    <location>
        <begin position="20"/>
        <end position="111"/>
    </location>
</feature>
<evidence type="ECO:0000313" key="3">
    <source>
        <dbReference type="Proteomes" id="UP000482487"/>
    </source>
</evidence>
<keyword evidence="1" id="KW-0732">Signal</keyword>